<dbReference type="InterPro" id="IPR011701">
    <property type="entry name" value="MFS"/>
</dbReference>
<keyword evidence="4 6" id="KW-1133">Transmembrane helix</keyword>
<keyword evidence="3 6" id="KW-0812">Transmembrane</keyword>
<dbReference type="PROSITE" id="PS50850">
    <property type="entry name" value="MFS"/>
    <property type="match status" value="1"/>
</dbReference>
<protein>
    <submittedName>
        <fullName evidence="8">Putative MFS family arabinose efflux permease</fullName>
    </submittedName>
</protein>
<evidence type="ECO:0000256" key="2">
    <source>
        <dbReference type="ARBA" id="ARBA00022448"/>
    </source>
</evidence>
<feature type="transmembrane region" description="Helical" evidence="6">
    <location>
        <begin position="226"/>
        <end position="245"/>
    </location>
</feature>
<evidence type="ECO:0000256" key="1">
    <source>
        <dbReference type="ARBA" id="ARBA00004651"/>
    </source>
</evidence>
<dbReference type="GO" id="GO:0022857">
    <property type="term" value="F:transmembrane transporter activity"/>
    <property type="evidence" value="ECO:0007669"/>
    <property type="project" value="InterPro"/>
</dbReference>
<evidence type="ECO:0000256" key="3">
    <source>
        <dbReference type="ARBA" id="ARBA00022692"/>
    </source>
</evidence>
<proteinExistence type="predicted"/>
<evidence type="ECO:0000256" key="6">
    <source>
        <dbReference type="SAM" id="Phobius"/>
    </source>
</evidence>
<dbReference type="InterPro" id="IPR036259">
    <property type="entry name" value="MFS_trans_sf"/>
</dbReference>
<dbReference type="Gene3D" id="1.20.1250.20">
    <property type="entry name" value="MFS general substrate transporter like domains"/>
    <property type="match status" value="1"/>
</dbReference>
<sequence>MHQIAREQRTRWAPVAAMGLAMLVVTVELTLTAVTLPLIGADLGAGPAATTWVVLAYALPTAALAIPAGRWADGADLRRVLLLAVTAVGLTSVLAAAAPTFELLVAARVLQGVAGALVAAVYMPLIRTVVAPSARGRALGYVTTIMPAGTMAGASLGGLVAGAFGWRPVFLIKLPLLVAVLWLTHRTVPPAPGGLPMPGWTPVREALLLGGGVTAVLLALDRVQAAPVTAAVCLAVAVPPAVLWARLPDARPLLAFARGRRSGPLLLALLLACTIQGLTAFLLPYAVGSPELLGLALLFHIGTLAAVSPLAGALADSRGPQTIARLGIAVTLAGLLTLLTLPADPGLLDLAWRLVIIGGGQALFNAPHNAALLAAAPPGQTGAAGGASITVRTLGMTLGPAATALAWTAHGDLRAGVLLLAVLQLAALAAQSTARTRP</sequence>
<evidence type="ECO:0000313" key="8">
    <source>
        <dbReference type="EMBL" id="MBA9004280.1"/>
    </source>
</evidence>
<feature type="transmembrane region" description="Helical" evidence="6">
    <location>
        <begin position="323"/>
        <end position="343"/>
    </location>
</feature>
<reference evidence="8 9" key="1">
    <citation type="submission" date="2020-08" db="EMBL/GenBank/DDBJ databases">
        <title>Sequencing the genomes of 1000 actinobacteria strains.</title>
        <authorList>
            <person name="Klenk H.-P."/>
        </authorList>
    </citation>
    <scope>NUCLEOTIDE SEQUENCE [LARGE SCALE GENOMIC DNA]</scope>
    <source>
        <strain evidence="8 9">DSM 45823</strain>
    </source>
</reference>
<dbReference type="GO" id="GO:0005886">
    <property type="term" value="C:plasma membrane"/>
    <property type="evidence" value="ECO:0007669"/>
    <property type="project" value="UniProtKB-SubCell"/>
</dbReference>
<feature type="transmembrane region" description="Helical" evidence="6">
    <location>
        <begin position="105"/>
        <end position="126"/>
    </location>
</feature>
<keyword evidence="2" id="KW-0813">Transport</keyword>
<dbReference type="SUPFAM" id="SSF103473">
    <property type="entry name" value="MFS general substrate transporter"/>
    <property type="match status" value="1"/>
</dbReference>
<keyword evidence="9" id="KW-1185">Reference proteome</keyword>
<comment type="caution">
    <text evidence="8">The sequence shown here is derived from an EMBL/GenBank/DDBJ whole genome shotgun (WGS) entry which is preliminary data.</text>
</comment>
<feature type="transmembrane region" description="Helical" evidence="6">
    <location>
        <begin position="292"/>
        <end position="311"/>
    </location>
</feature>
<feature type="transmembrane region" description="Helical" evidence="6">
    <location>
        <begin position="80"/>
        <end position="99"/>
    </location>
</feature>
<feature type="transmembrane region" description="Helical" evidence="6">
    <location>
        <begin position="265"/>
        <end position="286"/>
    </location>
</feature>
<dbReference type="PANTHER" id="PTHR42718">
    <property type="entry name" value="MAJOR FACILITATOR SUPERFAMILY MULTIDRUG TRANSPORTER MFSC"/>
    <property type="match status" value="1"/>
</dbReference>
<dbReference type="Gene3D" id="1.20.1720.10">
    <property type="entry name" value="Multidrug resistance protein D"/>
    <property type="match status" value="1"/>
</dbReference>
<evidence type="ECO:0000256" key="5">
    <source>
        <dbReference type="ARBA" id="ARBA00023136"/>
    </source>
</evidence>
<feature type="transmembrane region" description="Helical" evidence="6">
    <location>
        <begin position="138"/>
        <end position="160"/>
    </location>
</feature>
<feature type="transmembrane region" description="Helical" evidence="6">
    <location>
        <begin position="12"/>
        <end position="39"/>
    </location>
</feature>
<dbReference type="Proteomes" id="UP000539313">
    <property type="component" value="Unassembled WGS sequence"/>
</dbReference>
<dbReference type="InterPro" id="IPR020846">
    <property type="entry name" value="MFS_dom"/>
</dbReference>
<gene>
    <name evidence="8" type="ORF">HNR21_003162</name>
</gene>
<dbReference type="AlphaFoldDB" id="A0A7W3MYK8"/>
<feature type="transmembrane region" description="Helical" evidence="6">
    <location>
        <begin position="45"/>
        <end position="68"/>
    </location>
</feature>
<dbReference type="PANTHER" id="PTHR42718:SF9">
    <property type="entry name" value="MAJOR FACILITATOR SUPERFAMILY MULTIDRUG TRANSPORTER MFSC"/>
    <property type="match status" value="1"/>
</dbReference>
<evidence type="ECO:0000256" key="4">
    <source>
        <dbReference type="ARBA" id="ARBA00022989"/>
    </source>
</evidence>
<dbReference type="RefSeq" id="WP_182705804.1">
    <property type="nucleotide sequence ID" value="NZ_JACJII010000001.1"/>
</dbReference>
<accession>A0A7W3MYK8</accession>
<evidence type="ECO:0000259" key="7">
    <source>
        <dbReference type="PROSITE" id="PS50850"/>
    </source>
</evidence>
<name>A0A7W3MYK8_9ACTN</name>
<dbReference type="EMBL" id="JACJII010000001">
    <property type="protein sequence ID" value="MBA9004280.1"/>
    <property type="molecule type" value="Genomic_DNA"/>
</dbReference>
<organism evidence="8 9">
    <name type="scientific">Thermomonospora cellulosilytica</name>
    <dbReference type="NCBI Taxonomy" id="1411118"/>
    <lineage>
        <taxon>Bacteria</taxon>
        <taxon>Bacillati</taxon>
        <taxon>Actinomycetota</taxon>
        <taxon>Actinomycetes</taxon>
        <taxon>Streptosporangiales</taxon>
        <taxon>Thermomonosporaceae</taxon>
        <taxon>Thermomonospora</taxon>
    </lineage>
</organism>
<keyword evidence="5 6" id="KW-0472">Membrane</keyword>
<dbReference type="Pfam" id="PF07690">
    <property type="entry name" value="MFS_1"/>
    <property type="match status" value="1"/>
</dbReference>
<comment type="subcellular location">
    <subcellularLocation>
        <location evidence="1">Cell membrane</location>
        <topology evidence="1">Multi-pass membrane protein</topology>
    </subcellularLocation>
</comment>
<feature type="domain" description="Major facilitator superfamily (MFS) profile" evidence="7">
    <location>
        <begin position="14"/>
        <end position="438"/>
    </location>
</feature>
<evidence type="ECO:0000313" key="9">
    <source>
        <dbReference type="Proteomes" id="UP000539313"/>
    </source>
</evidence>